<reference evidence="3 4" key="1">
    <citation type="journal article" date="2020" name="ISME J.">
        <title>Uncovering the hidden diversity of litter-decomposition mechanisms in mushroom-forming fungi.</title>
        <authorList>
            <person name="Floudas D."/>
            <person name="Bentzer J."/>
            <person name="Ahren D."/>
            <person name="Johansson T."/>
            <person name="Persson P."/>
            <person name="Tunlid A."/>
        </authorList>
    </citation>
    <scope>NUCLEOTIDE SEQUENCE [LARGE SCALE GENOMIC DNA]</scope>
    <source>
        <strain evidence="3 4">CBS 291.85</strain>
    </source>
</reference>
<keyword evidence="4" id="KW-1185">Reference proteome</keyword>
<evidence type="ECO:0000256" key="1">
    <source>
        <dbReference type="SAM" id="Coils"/>
    </source>
</evidence>
<feature type="region of interest" description="Disordered" evidence="2">
    <location>
        <begin position="1"/>
        <end position="31"/>
    </location>
</feature>
<evidence type="ECO:0000313" key="4">
    <source>
        <dbReference type="Proteomes" id="UP000559256"/>
    </source>
</evidence>
<comment type="caution">
    <text evidence="3">The sequence shown here is derived from an EMBL/GenBank/DDBJ whole genome shotgun (WGS) entry which is preliminary data.</text>
</comment>
<feature type="coiled-coil region" evidence="1">
    <location>
        <begin position="92"/>
        <end position="126"/>
    </location>
</feature>
<evidence type="ECO:0000256" key="2">
    <source>
        <dbReference type="SAM" id="MobiDB-lite"/>
    </source>
</evidence>
<accession>A0A8H5BC11</accession>
<organism evidence="3 4">
    <name type="scientific">Tetrapyrgos nigripes</name>
    <dbReference type="NCBI Taxonomy" id="182062"/>
    <lineage>
        <taxon>Eukaryota</taxon>
        <taxon>Fungi</taxon>
        <taxon>Dikarya</taxon>
        <taxon>Basidiomycota</taxon>
        <taxon>Agaricomycotina</taxon>
        <taxon>Agaricomycetes</taxon>
        <taxon>Agaricomycetidae</taxon>
        <taxon>Agaricales</taxon>
        <taxon>Marasmiineae</taxon>
        <taxon>Marasmiaceae</taxon>
        <taxon>Tetrapyrgos</taxon>
    </lineage>
</organism>
<dbReference type="Proteomes" id="UP000559256">
    <property type="component" value="Unassembled WGS sequence"/>
</dbReference>
<sequence length="142" mass="16000">MVDDGEASTSGLTKEEEEEEEKGDHAPRDSCATPWLCRNRDLRFTIIQHLHLKTSTQESTSPVQHYFLNADALGTTGFTRLQDITQQFSDAGKKVDKEEIELEKELKEAKAEIENEKKKLSGAAFADIDLLLKKKVVLTYGM</sequence>
<name>A0A8H5BC11_9AGAR</name>
<keyword evidence="1" id="KW-0175">Coiled coil</keyword>
<dbReference type="AlphaFoldDB" id="A0A8H5BC11"/>
<proteinExistence type="predicted"/>
<dbReference type="EMBL" id="JAACJM010000404">
    <property type="protein sequence ID" value="KAF5320585.1"/>
    <property type="molecule type" value="Genomic_DNA"/>
</dbReference>
<evidence type="ECO:0000313" key="3">
    <source>
        <dbReference type="EMBL" id="KAF5320585.1"/>
    </source>
</evidence>
<protein>
    <submittedName>
        <fullName evidence="3">Uncharacterized protein</fullName>
    </submittedName>
</protein>
<gene>
    <name evidence="3" type="ORF">D9758_018150</name>
</gene>